<feature type="signal peptide" evidence="4">
    <location>
        <begin position="1"/>
        <end position="20"/>
    </location>
</feature>
<dbReference type="Pfam" id="PF09084">
    <property type="entry name" value="NMT1"/>
    <property type="match status" value="1"/>
</dbReference>
<comment type="similarity">
    <text evidence="2">Belongs to the bacterial solute-binding protein SsuA/TauA family.</text>
</comment>
<comment type="caution">
    <text evidence="6">The sequence shown here is derived from an EMBL/GenBank/DDBJ whole genome shotgun (WGS) entry which is preliminary data.</text>
</comment>
<organism evidence="6 7">
    <name type="scientific">Actinomadura meridiana</name>
    <dbReference type="NCBI Taxonomy" id="559626"/>
    <lineage>
        <taxon>Bacteria</taxon>
        <taxon>Bacillati</taxon>
        <taxon>Actinomycetota</taxon>
        <taxon>Actinomycetes</taxon>
        <taxon>Streptosporangiales</taxon>
        <taxon>Thermomonosporaceae</taxon>
        <taxon>Actinomadura</taxon>
    </lineage>
</organism>
<keyword evidence="3 4" id="KW-0732">Signal</keyword>
<gene>
    <name evidence="6" type="ORF">GCM10022254_73530</name>
</gene>
<dbReference type="InterPro" id="IPR001638">
    <property type="entry name" value="Solute-binding_3/MltF_N"/>
</dbReference>
<feature type="chain" id="PRO_5045432046" description="Solute-binding protein family 3/N-terminal domain-containing protein" evidence="4">
    <location>
        <begin position="21"/>
        <end position="330"/>
    </location>
</feature>
<dbReference type="SUPFAM" id="SSF53850">
    <property type="entry name" value="Periplasmic binding protein-like II"/>
    <property type="match status" value="1"/>
</dbReference>
<comment type="subcellular location">
    <subcellularLocation>
        <location evidence="1">Periplasm</location>
    </subcellularLocation>
</comment>
<evidence type="ECO:0000313" key="6">
    <source>
        <dbReference type="EMBL" id="GAA4242085.1"/>
    </source>
</evidence>
<dbReference type="PROSITE" id="PS51257">
    <property type="entry name" value="PROKAR_LIPOPROTEIN"/>
    <property type="match status" value="1"/>
</dbReference>
<protein>
    <recommendedName>
        <fullName evidence="5">Solute-binding protein family 3/N-terminal domain-containing protein</fullName>
    </recommendedName>
</protein>
<evidence type="ECO:0000256" key="4">
    <source>
        <dbReference type="SAM" id="SignalP"/>
    </source>
</evidence>
<evidence type="ECO:0000256" key="3">
    <source>
        <dbReference type="ARBA" id="ARBA00022729"/>
    </source>
</evidence>
<reference evidence="7" key="1">
    <citation type="journal article" date="2019" name="Int. J. Syst. Evol. Microbiol.">
        <title>The Global Catalogue of Microorganisms (GCM) 10K type strain sequencing project: providing services to taxonomists for standard genome sequencing and annotation.</title>
        <authorList>
            <consortium name="The Broad Institute Genomics Platform"/>
            <consortium name="The Broad Institute Genome Sequencing Center for Infectious Disease"/>
            <person name="Wu L."/>
            <person name="Ma J."/>
        </authorList>
    </citation>
    <scope>NUCLEOTIDE SEQUENCE [LARGE SCALE GENOMIC DNA]</scope>
    <source>
        <strain evidence="7">JCM 17440</strain>
    </source>
</reference>
<evidence type="ECO:0000259" key="5">
    <source>
        <dbReference type="SMART" id="SM00062"/>
    </source>
</evidence>
<dbReference type="Gene3D" id="3.40.190.10">
    <property type="entry name" value="Periplasmic binding protein-like II"/>
    <property type="match status" value="2"/>
</dbReference>
<dbReference type="PANTHER" id="PTHR30024:SF47">
    <property type="entry name" value="TAURINE-BINDING PERIPLASMIC PROTEIN"/>
    <property type="match status" value="1"/>
</dbReference>
<feature type="domain" description="Solute-binding protein family 3/N-terminal" evidence="5">
    <location>
        <begin position="41"/>
        <end position="263"/>
    </location>
</feature>
<keyword evidence="7" id="KW-1185">Reference proteome</keyword>
<dbReference type="RefSeq" id="WP_344907323.1">
    <property type="nucleotide sequence ID" value="NZ_BAABAS010000029.1"/>
</dbReference>
<dbReference type="PANTHER" id="PTHR30024">
    <property type="entry name" value="ALIPHATIC SULFONATES-BINDING PROTEIN-RELATED"/>
    <property type="match status" value="1"/>
</dbReference>
<name>A0ABP8CRK8_9ACTN</name>
<dbReference type="EMBL" id="BAABAS010000029">
    <property type="protein sequence ID" value="GAA4242085.1"/>
    <property type="molecule type" value="Genomic_DNA"/>
</dbReference>
<evidence type="ECO:0000256" key="2">
    <source>
        <dbReference type="ARBA" id="ARBA00010742"/>
    </source>
</evidence>
<sequence length="330" mass="34698">MRPSLRLSALLGGLALAAAAITGCSDSGDGSSGGGKLETTTMTVAALPLADNVAVYLAQKEGLFKKEGLNVEIKPIQQSTQAIPALAKGDVQAIAGANYVSFLEANAEGTLKLSILAEGASMTSHMMDVLVLPNSPIRTPKDLEGKKVAVNIENNVQSLTLNAILKANNVDASKIRYVQVPFGQMASALDRGQVGAVHLSEPFTSDAERRLGARVVVDGGAEPVSDLPISGYVSTQDFTTKNPNTAAAFQRAIFAAQRIATTDRGRVESALPAYTKIDSRVVSVITLPNYPSTLTTNHIQRVVDLMTAGGLLQKKPDMKAILFRPVQSAT</sequence>
<evidence type="ECO:0000313" key="7">
    <source>
        <dbReference type="Proteomes" id="UP001501710"/>
    </source>
</evidence>
<dbReference type="InterPro" id="IPR015168">
    <property type="entry name" value="SsuA/THI5"/>
</dbReference>
<dbReference type="SMART" id="SM00062">
    <property type="entry name" value="PBPb"/>
    <property type="match status" value="1"/>
</dbReference>
<dbReference type="Proteomes" id="UP001501710">
    <property type="component" value="Unassembled WGS sequence"/>
</dbReference>
<evidence type="ECO:0000256" key="1">
    <source>
        <dbReference type="ARBA" id="ARBA00004418"/>
    </source>
</evidence>
<proteinExistence type="inferred from homology"/>
<accession>A0ABP8CRK8</accession>